<feature type="domain" description="STAS" evidence="11">
    <location>
        <begin position="654"/>
        <end position="768"/>
    </location>
</feature>
<dbReference type="Gene3D" id="2.60.120.10">
    <property type="entry name" value="Jelly Rolls"/>
    <property type="match status" value="1"/>
</dbReference>
<evidence type="ECO:0000313" key="14">
    <source>
        <dbReference type="Proteomes" id="UP000182444"/>
    </source>
</evidence>
<feature type="transmembrane region" description="Helical" evidence="9">
    <location>
        <begin position="285"/>
        <end position="310"/>
    </location>
</feature>
<feature type="compositionally biased region" description="Basic and acidic residues" evidence="8">
    <location>
        <begin position="110"/>
        <end position="125"/>
    </location>
</feature>
<dbReference type="PANTHER" id="PTHR43310">
    <property type="entry name" value="SULFATE TRANSPORTER YBAR-RELATED"/>
    <property type="match status" value="1"/>
</dbReference>
<feature type="transmembrane region" description="Helical" evidence="9">
    <location>
        <begin position="389"/>
        <end position="410"/>
    </location>
</feature>
<dbReference type="SUPFAM" id="SSF51206">
    <property type="entry name" value="cAMP-binding domain-like"/>
    <property type="match status" value="1"/>
</dbReference>
<dbReference type="InterPro" id="IPR011547">
    <property type="entry name" value="SLC26A/SulP_dom"/>
</dbReference>
<dbReference type="GO" id="GO:0000329">
    <property type="term" value="C:fungal-type vacuole membrane"/>
    <property type="evidence" value="ECO:0007669"/>
    <property type="project" value="EnsemblFungi"/>
</dbReference>
<feature type="domain" description="Cyclic nucleotide-binding" evidence="10">
    <location>
        <begin position="857"/>
        <end position="957"/>
    </location>
</feature>
<dbReference type="InterPro" id="IPR014710">
    <property type="entry name" value="RmlC-like_jellyroll"/>
</dbReference>
<dbReference type="FunFam" id="3.30.750.24:FF:000012">
    <property type="entry name" value="Sulfate transporter family protein"/>
    <property type="match status" value="1"/>
</dbReference>
<feature type="compositionally biased region" description="Polar residues" evidence="8">
    <location>
        <begin position="63"/>
        <end position="91"/>
    </location>
</feature>
<dbReference type="EMBL" id="CP017558">
    <property type="protein sequence ID" value="AOW07587.1"/>
    <property type="molecule type" value="Genomic_DNA"/>
</dbReference>
<dbReference type="GO" id="GO:0034490">
    <property type="term" value="P:basic amino acid transmembrane import into vacuole"/>
    <property type="evidence" value="ECO:0007669"/>
    <property type="project" value="EnsemblFungi"/>
</dbReference>
<keyword evidence="5" id="KW-0029">Amino-acid transport</keyword>
<evidence type="ECO:0000313" key="13">
    <source>
        <dbReference type="EMBL" id="RDW23604.1"/>
    </source>
</evidence>
<evidence type="ECO:0000256" key="1">
    <source>
        <dbReference type="ARBA" id="ARBA00004128"/>
    </source>
</evidence>
<dbReference type="Proteomes" id="UP000256601">
    <property type="component" value="Unassembled WGS sequence"/>
</dbReference>
<feature type="region of interest" description="Disordered" evidence="8">
    <location>
        <begin position="1"/>
        <end position="138"/>
    </location>
</feature>
<evidence type="ECO:0000256" key="4">
    <source>
        <dbReference type="ARBA" id="ARBA00022692"/>
    </source>
</evidence>
<keyword evidence="7 9" id="KW-0472">Membrane</keyword>
<reference evidence="12 14" key="1">
    <citation type="journal article" date="2016" name="PLoS ONE">
        <title>Sequence Assembly of Yarrowia lipolytica Strain W29/CLIB89 Shows Transposable Element Diversity.</title>
        <authorList>
            <person name="Magnan C."/>
            <person name="Yu J."/>
            <person name="Chang I."/>
            <person name="Jahn E."/>
            <person name="Kanomata Y."/>
            <person name="Wu J."/>
            <person name="Zeller M."/>
            <person name="Oakes M."/>
            <person name="Baldi P."/>
            <person name="Sandmeyer S."/>
        </authorList>
    </citation>
    <scope>NUCLEOTIDE SEQUENCE [LARGE SCALE GENOMIC DNA]</scope>
    <source>
        <strain evidence="12">CLIB89</strain>
        <strain evidence="14">CLIB89(W29)</strain>
    </source>
</reference>
<sequence>MSEQPNSYLGSSFSESPLQRLGGRSYSRRPSILIPPSVPNMNEGLRHQSAELANMALEEGMGTSPSNNDRPKSSGSAQSYSMHGSSLSRQLANEPLPIPDVIETPGLSNTERDPLRPKKSAESKKSAQSTITASRRDSHRQYHTFGCPDIETGDVNHGGPRRGLSGWFKRLEEKIKNTSSADMLDECIKKPISYLPSVVLGTLLNILDGLSYGMILFPLSEPIFAHLGPAGLSMFYMSCVVSQLVYSLGGSAFKAGIGSEMIEVVPFFHSMAYTLMAEIKEPERVIPTVILAFATSSVVTGLVFLALGAARLGSLISFFPRHILVGCIGGVGWFLCVTGIEVSSRMDGPLEYTFAILKFLLDPQILLMWSTPLALALALLLIQRFSHHPLIVPSYFCGVFAIFHLLVWAIPSWNLQMARDNGWVFSAQATSEPWWYYYTLYDFGKTDWAALLKTVPAMFALTFFGILHVPINVPALAVSTGQEDINVDRELLAHGISNGLSGLMGSIQNYLVYTNSVLFIKSGADSRVAGVMLAIATAGVMFAGPVVIGFIPVCVVGALIFLLGIELLIEALGDTWGRLSRFEYITVLAIVLTMGIFDFVYGILFGIVLACFSFVIQSSQRSVIKATYTGAVARSTVRRHATQQKFLQECGNLIYLLKLSGYMFFGTIVRVEDTIKQLMDDAQFKESPFRYLILDMTAVSNIDFSAAEAFIRIKKLLDSKNVYLVMSGIGSNSPISSALGAVGLWKGSCTQGTDVRLFSNLNEALEWCENEFLSLYYSARDDAASPTTPGTPTDIPTNTSGNRKNALAVLSSSPGYSASPRLSMIHRAATNNVKDDPIMKWNNFKQPLPLLLQVSQGLTNENEDFWFRICAFFKKEVLPKGHVLYTANQSPTGFYLVQSGILRADYDMQQGRLYETILAGTTCGELPFFSETYRTATVTAEVETTVWKMDAESWKQLQQLEPDGQVLANELLKVVLKLTAERFESITKYVLISAN</sequence>
<keyword evidence="6 9" id="KW-1133">Transmembrane helix</keyword>
<dbReference type="PANTHER" id="PTHR43310:SF4">
    <property type="entry name" value="AFR304WP"/>
    <property type="match status" value="1"/>
</dbReference>
<evidence type="ECO:0000256" key="2">
    <source>
        <dbReference type="ARBA" id="ARBA00022448"/>
    </source>
</evidence>
<evidence type="ECO:0000256" key="3">
    <source>
        <dbReference type="ARBA" id="ARBA00022554"/>
    </source>
</evidence>
<dbReference type="KEGG" id="yli:2908789"/>
<dbReference type="VEuPathDB" id="FungiDB:YALI0_F23023g"/>
<feature type="transmembrane region" description="Helical" evidence="9">
    <location>
        <begin position="524"/>
        <end position="544"/>
    </location>
</feature>
<comment type="subcellular location">
    <subcellularLocation>
        <location evidence="1">Vacuole membrane</location>
        <topology evidence="1">Multi-pass membrane protein</topology>
    </subcellularLocation>
</comment>
<evidence type="ECO:0000256" key="7">
    <source>
        <dbReference type="ARBA" id="ARBA00023136"/>
    </source>
</evidence>
<evidence type="ECO:0000259" key="10">
    <source>
        <dbReference type="PROSITE" id="PS50042"/>
    </source>
</evidence>
<dbReference type="InterPro" id="IPR018490">
    <property type="entry name" value="cNMP-bd_dom_sf"/>
</dbReference>
<evidence type="ECO:0000256" key="5">
    <source>
        <dbReference type="ARBA" id="ARBA00022970"/>
    </source>
</evidence>
<dbReference type="GO" id="GO:0015174">
    <property type="term" value="F:basic amino acid transmembrane transporter activity"/>
    <property type="evidence" value="ECO:0007669"/>
    <property type="project" value="EnsemblFungi"/>
</dbReference>
<reference evidence="13 15" key="2">
    <citation type="submission" date="2018-07" db="EMBL/GenBank/DDBJ databases">
        <title>Draft Genome Assemblies for Five Robust Yarrowia lipolytica Strains Exhibiting High Lipid Production and Pentose Sugar Utilization and Sugar Alcohol Secretion from Undetoxified Lignocellulosic Biomass Hydrolysates.</title>
        <authorList>
            <consortium name="DOE Joint Genome Institute"/>
            <person name="Walker C."/>
            <person name="Ryu S."/>
            <person name="Na H."/>
            <person name="Zane M."/>
            <person name="LaButti K."/>
            <person name="Lipzen A."/>
            <person name="Haridas S."/>
            <person name="Barry K."/>
            <person name="Grigoriev I.V."/>
            <person name="Quarterman J."/>
            <person name="Slininger P."/>
            <person name="Dien B."/>
            <person name="Trinh C.T."/>
        </authorList>
    </citation>
    <scope>NUCLEOTIDE SEQUENCE [LARGE SCALE GENOMIC DNA]</scope>
    <source>
        <strain evidence="13 15">YB392</strain>
    </source>
</reference>
<feature type="transmembrane region" description="Helical" evidence="9">
    <location>
        <begin position="550"/>
        <end position="572"/>
    </location>
</feature>
<feature type="transmembrane region" description="Helical" evidence="9">
    <location>
        <begin position="450"/>
        <end position="471"/>
    </location>
</feature>
<dbReference type="InterPro" id="IPR002645">
    <property type="entry name" value="STAS_dom"/>
</dbReference>
<dbReference type="VEuPathDB" id="FungiDB:YALI1_F30179g"/>
<dbReference type="eggNOG" id="KOG0236">
    <property type="taxonomic scope" value="Eukaryota"/>
</dbReference>
<organism evidence="12 14">
    <name type="scientific">Yarrowia lipolytica</name>
    <name type="common">Candida lipolytica</name>
    <dbReference type="NCBI Taxonomy" id="4952"/>
    <lineage>
        <taxon>Eukaryota</taxon>
        <taxon>Fungi</taxon>
        <taxon>Dikarya</taxon>
        <taxon>Ascomycota</taxon>
        <taxon>Saccharomycotina</taxon>
        <taxon>Dipodascomycetes</taxon>
        <taxon>Dipodascales</taxon>
        <taxon>Dipodascales incertae sedis</taxon>
        <taxon>Yarrowia</taxon>
    </lineage>
</organism>
<dbReference type="Gene3D" id="3.30.750.24">
    <property type="entry name" value="STAS domain"/>
    <property type="match status" value="1"/>
</dbReference>
<feature type="transmembrane region" description="Helical" evidence="9">
    <location>
        <begin position="322"/>
        <end position="344"/>
    </location>
</feature>
<dbReference type="SMART" id="SM00100">
    <property type="entry name" value="cNMP"/>
    <property type="match status" value="1"/>
</dbReference>
<feature type="transmembrane region" description="Helical" evidence="9">
    <location>
        <begin position="491"/>
        <end position="512"/>
    </location>
</feature>
<feature type="transmembrane region" description="Helical" evidence="9">
    <location>
        <begin position="584"/>
        <end position="616"/>
    </location>
</feature>
<gene>
    <name evidence="13" type="ORF">B0I71DRAFT_135692</name>
    <name evidence="12" type="ORF">YALI1_F30179g</name>
</gene>
<evidence type="ECO:0000259" key="11">
    <source>
        <dbReference type="PROSITE" id="PS50801"/>
    </source>
</evidence>
<dbReference type="Proteomes" id="UP000182444">
    <property type="component" value="Chromosome 1F"/>
</dbReference>
<dbReference type="AlphaFoldDB" id="A0A1D8NPM3"/>
<name>A0A1D8NPM3_YARLL</name>
<feature type="compositionally biased region" description="Polar residues" evidence="8">
    <location>
        <begin position="1"/>
        <end position="17"/>
    </location>
</feature>
<dbReference type="OMA" id="ENEDFWF"/>
<dbReference type="Pfam" id="PF00027">
    <property type="entry name" value="cNMP_binding"/>
    <property type="match status" value="1"/>
</dbReference>
<feature type="transmembrane region" description="Helical" evidence="9">
    <location>
        <begin position="364"/>
        <end position="382"/>
    </location>
</feature>
<dbReference type="Pfam" id="PF00916">
    <property type="entry name" value="Sulfate_transp"/>
    <property type="match status" value="1"/>
</dbReference>
<keyword evidence="3" id="KW-0926">Vacuole</keyword>
<keyword evidence="2" id="KW-0813">Transport</keyword>
<dbReference type="CDD" id="cd00038">
    <property type="entry name" value="CAP_ED"/>
    <property type="match status" value="1"/>
</dbReference>
<dbReference type="SUPFAM" id="SSF52091">
    <property type="entry name" value="SpoIIaa-like"/>
    <property type="match status" value="1"/>
</dbReference>
<accession>A0A1D8NPM3</accession>
<dbReference type="FunFam" id="2.60.120.10:FF:000141">
    <property type="entry name" value="Sulfate transporter family protein"/>
    <property type="match status" value="1"/>
</dbReference>
<keyword evidence="4 9" id="KW-0812">Transmembrane</keyword>
<evidence type="ECO:0000256" key="6">
    <source>
        <dbReference type="ARBA" id="ARBA00022989"/>
    </source>
</evidence>
<dbReference type="GeneID" id="2908789"/>
<dbReference type="EMBL" id="KZ859074">
    <property type="protein sequence ID" value="RDW23604.1"/>
    <property type="molecule type" value="Genomic_DNA"/>
</dbReference>
<dbReference type="InterPro" id="IPR000595">
    <property type="entry name" value="cNMP-bd_dom"/>
</dbReference>
<dbReference type="InterPro" id="IPR036513">
    <property type="entry name" value="STAS_dom_sf"/>
</dbReference>
<evidence type="ECO:0000256" key="8">
    <source>
        <dbReference type="SAM" id="MobiDB-lite"/>
    </source>
</evidence>
<dbReference type="Pfam" id="PF01740">
    <property type="entry name" value="STAS"/>
    <property type="match status" value="1"/>
</dbReference>
<evidence type="ECO:0000256" key="9">
    <source>
        <dbReference type="SAM" id="Phobius"/>
    </source>
</evidence>
<evidence type="ECO:0000313" key="12">
    <source>
        <dbReference type="EMBL" id="AOW07587.1"/>
    </source>
</evidence>
<dbReference type="CDD" id="cd07042">
    <property type="entry name" value="STAS_SulP_like_sulfate_transporter"/>
    <property type="match status" value="1"/>
</dbReference>
<protein>
    <submittedName>
        <fullName evidence="13">Sulfate transporter family-domain-containing protein</fullName>
    </submittedName>
</protein>
<dbReference type="InterPro" id="IPR052706">
    <property type="entry name" value="Membrane-Transporter-like"/>
</dbReference>
<dbReference type="PROSITE" id="PS50801">
    <property type="entry name" value="STAS"/>
    <property type="match status" value="1"/>
</dbReference>
<evidence type="ECO:0000313" key="15">
    <source>
        <dbReference type="Proteomes" id="UP000256601"/>
    </source>
</evidence>
<dbReference type="PROSITE" id="PS50042">
    <property type="entry name" value="CNMP_BINDING_3"/>
    <property type="match status" value="1"/>
</dbReference>
<proteinExistence type="predicted"/>
<dbReference type="RefSeq" id="XP_505771.1">
    <property type="nucleotide sequence ID" value="XM_505771.1"/>
</dbReference>
<dbReference type="OrthoDB" id="409725at2759"/>